<dbReference type="Gene3D" id="3.40.50.1820">
    <property type="entry name" value="alpha/beta hydrolase"/>
    <property type="match status" value="1"/>
</dbReference>
<reference evidence="2" key="1">
    <citation type="journal article" date="2019" name="Int. J. Syst. Evol. Microbiol.">
        <title>The Global Catalogue of Microorganisms (GCM) 10K type strain sequencing project: providing services to taxonomists for standard genome sequencing and annotation.</title>
        <authorList>
            <consortium name="The Broad Institute Genomics Platform"/>
            <consortium name="The Broad Institute Genome Sequencing Center for Infectious Disease"/>
            <person name="Wu L."/>
            <person name="Ma J."/>
        </authorList>
    </citation>
    <scope>NUCLEOTIDE SEQUENCE [LARGE SCALE GENOMIC DNA]</scope>
    <source>
        <strain evidence="2">CGMCC 1.10106</strain>
    </source>
</reference>
<dbReference type="SUPFAM" id="SSF53474">
    <property type="entry name" value="alpha/beta-Hydrolases"/>
    <property type="match status" value="1"/>
</dbReference>
<protein>
    <recommendedName>
        <fullName evidence="3">Alpha/beta hydrolase</fullName>
    </recommendedName>
</protein>
<evidence type="ECO:0000313" key="1">
    <source>
        <dbReference type="EMBL" id="GGA55283.1"/>
    </source>
</evidence>
<keyword evidence="2" id="KW-1185">Reference proteome</keyword>
<sequence length="292" mass="31083">MVATLLPLGSTARADERLVEHRFQPSAADPAVKQFDDANVAIARRGLSAEAPLVVFLSGTGGKPENVRGLLTVVAGQGYRTLGLSYDNVPAVVQVCPRVADPDCSANFRRMRLDGSGPGAPGVSNPAAEGIIARLVSALKALDRGAPDEGWGSYLAGDTPRWDRIVVSGLSQGAGMAAYIAKSVKVRRVVLFSSPWDFTQPGRSLAPWIGGASATPPERWFAEYHKRELTADLLAQSYRLLGIPPAQVLVFDRDLPAKDGGSPNPYHGSTVRDPGYVGQWRVLYGKAADAPR</sequence>
<name>A0ABQ1H191_9SPHN</name>
<proteinExistence type="predicted"/>
<dbReference type="Proteomes" id="UP000618591">
    <property type="component" value="Unassembled WGS sequence"/>
</dbReference>
<dbReference type="InterPro" id="IPR058180">
    <property type="entry name" value="BPSS1187-like"/>
</dbReference>
<gene>
    <name evidence="1" type="ORF">GCM10011395_27090</name>
</gene>
<dbReference type="NCBIfam" id="NF047580">
    <property type="entry name" value="BPSS1187_fam"/>
    <property type="match status" value="1"/>
</dbReference>
<accession>A0ABQ1H191</accession>
<organism evidence="1 2">
    <name type="scientific">Sphingomonas psychrolutea</name>
    <dbReference type="NCBI Taxonomy" id="1259676"/>
    <lineage>
        <taxon>Bacteria</taxon>
        <taxon>Pseudomonadati</taxon>
        <taxon>Pseudomonadota</taxon>
        <taxon>Alphaproteobacteria</taxon>
        <taxon>Sphingomonadales</taxon>
        <taxon>Sphingomonadaceae</taxon>
        <taxon>Sphingomonas</taxon>
    </lineage>
</organism>
<dbReference type="InterPro" id="IPR029058">
    <property type="entry name" value="AB_hydrolase_fold"/>
</dbReference>
<comment type="caution">
    <text evidence="1">The sequence shown here is derived from an EMBL/GenBank/DDBJ whole genome shotgun (WGS) entry which is preliminary data.</text>
</comment>
<evidence type="ECO:0000313" key="2">
    <source>
        <dbReference type="Proteomes" id="UP000618591"/>
    </source>
</evidence>
<evidence type="ECO:0008006" key="3">
    <source>
        <dbReference type="Google" id="ProtNLM"/>
    </source>
</evidence>
<dbReference type="EMBL" id="BMDW01000018">
    <property type="protein sequence ID" value="GGA55283.1"/>
    <property type="molecule type" value="Genomic_DNA"/>
</dbReference>